<gene>
    <name evidence="2" type="ORF">HGRIS_000114</name>
</gene>
<reference evidence="3" key="1">
    <citation type="submission" date="2024-06" db="EMBL/GenBank/DDBJ databases">
        <title>Multi-omics analyses provide insights into the biosynthesis of the anticancer antibiotic pleurotin in Hohenbuehelia grisea.</title>
        <authorList>
            <person name="Weaver J.A."/>
            <person name="Alberti F."/>
        </authorList>
    </citation>
    <scope>NUCLEOTIDE SEQUENCE [LARGE SCALE GENOMIC DNA]</scope>
    <source>
        <strain evidence="3">T-177</strain>
    </source>
</reference>
<feature type="domain" description="DNA2/NAM7 helicase helicase" evidence="1">
    <location>
        <begin position="10"/>
        <end position="78"/>
    </location>
</feature>
<organism evidence="2 3">
    <name type="scientific">Hohenbuehelia grisea</name>
    <dbReference type="NCBI Taxonomy" id="104357"/>
    <lineage>
        <taxon>Eukaryota</taxon>
        <taxon>Fungi</taxon>
        <taxon>Dikarya</taxon>
        <taxon>Basidiomycota</taxon>
        <taxon>Agaricomycotina</taxon>
        <taxon>Agaricomycetes</taxon>
        <taxon>Agaricomycetidae</taxon>
        <taxon>Agaricales</taxon>
        <taxon>Pleurotineae</taxon>
        <taxon>Pleurotaceae</taxon>
        <taxon>Hohenbuehelia</taxon>
    </lineage>
</organism>
<sequence length="210" mass="23259">MLRKLLRDTNCEAKILMTASTHNAVDNVLERFIKLNKVDNLLPEEQILRVATDQSKVNRALQGYTIDARVGGDITENNKLAKRALERLKSAVLVFTTCAGAGLGALRKVDFDIALIDEASQITEPCALIPLVKGVKKGILVGDHVQLRPTVRRMAKALEFAAAQRHVDQSTPGPYYRRGSAYSQWERLVETSRRVVLGGCPQLRNAVKPM</sequence>
<dbReference type="Pfam" id="PF13086">
    <property type="entry name" value="AAA_11"/>
    <property type="match status" value="2"/>
</dbReference>
<feature type="domain" description="DNA2/NAM7 helicase helicase" evidence="1">
    <location>
        <begin position="86"/>
        <end position="151"/>
    </location>
</feature>
<evidence type="ECO:0000259" key="1">
    <source>
        <dbReference type="Pfam" id="PF13086"/>
    </source>
</evidence>
<dbReference type="EMBL" id="JASNQZ010000004">
    <property type="protein sequence ID" value="KAL0957933.1"/>
    <property type="molecule type" value="Genomic_DNA"/>
</dbReference>
<dbReference type="Proteomes" id="UP001556367">
    <property type="component" value="Unassembled WGS sequence"/>
</dbReference>
<keyword evidence="3" id="KW-1185">Reference proteome</keyword>
<protein>
    <recommendedName>
        <fullName evidence="1">DNA2/NAM7 helicase helicase domain-containing protein</fullName>
    </recommendedName>
</protein>
<dbReference type="InterPro" id="IPR027417">
    <property type="entry name" value="P-loop_NTPase"/>
</dbReference>
<accession>A0ABR3JQ33</accession>
<dbReference type="Gene3D" id="3.40.50.300">
    <property type="entry name" value="P-loop containing nucleotide triphosphate hydrolases"/>
    <property type="match status" value="1"/>
</dbReference>
<proteinExistence type="predicted"/>
<dbReference type="InterPro" id="IPR041677">
    <property type="entry name" value="DNA2/NAM7_AAA_11"/>
</dbReference>
<name>A0ABR3JQ33_9AGAR</name>
<evidence type="ECO:0000313" key="2">
    <source>
        <dbReference type="EMBL" id="KAL0957933.1"/>
    </source>
</evidence>
<dbReference type="InterPro" id="IPR045055">
    <property type="entry name" value="DNA2/NAM7-like"/>
</dbReference>
<evidence type="ECO:0000313" key="3">
    <source>
        <dbReference type="Proteomes" id="UP001556367"/>
    </source>
</evidence>
<comment type="caution">
    <text evidence="2">The sequence shown here is derived from an EMBL/GenBank/DDBJ whole genome shotgun (WGS) entry which is preliminary data.</text>
</comment>
<dbReference type="SUPFAM" id="SSF52540">
    <property type="entry name" value="P-loop containing nucleoside triphosphate hydrolases"/>
    <property type="match status" value="1"/>
</dbReference>
<dbReference type="PANTHER" id="PTHR10887:SF495">
    <property type="entry name" value="HELICASE SENATAXIN ISOFORM X1-RELATED"/>
    <property type="match status" value="1"/>
</dbReference>
<dbReference type="PANTHER" id="PTHR10887">
    <property type="entry name" value="DNA2/NAM7 HELICASE FAMILY"/>
    <property type="match status" value="1"/>
</dbReference>